<accession>A0ABV8X3C4</accession>
<dbReference type="PROSITE" id="PS50893">
    <property type="entry name" value="ABC_TRANSPORTER_2"/>
    <property type="match status" value="1"/>
</dbReference>
<protein>
    <submittedName>
        <fullName evidence="10">Energy-coupling factor transporter ATPase</fullName>
    </submittedName>
</protein>
<keyword evidence="6" id="KW-0067">ATP-binding</keyword>
<sequence>MTIIEFRDVYYRYNEEENWVLKKISFKITAGESVAIIGHNGSGKSTIIKLINGLLFPQAGDIFIDGEKINERNIWGIRQKVGMVFQNPENQFVGTTVKDDVAFGLENRGIPREVMMERIDQSLQAVGMQDFLLHEAQHLSGGQKQRVAIAAVMAIQPSILLLDEATSMLDPLGRNEIIETIQHLKQIHNFTLLTITHDLDEVTLADRVIVLREGKLTNDTTPRELFSQVNNWGSLGLAPPFTTKLASALKKLGYRFPAHPLNHKELLEALWTYNLKK</sequence>
<evidence type="ECO:0000313" key="10">
    <source>
        <dbReference type="EMBL" id="MFC4404981.1"/>
    </source>
</evidence>
<evidence type="ECO:0000256" key="4">
    <source>
        <dbReference type="ARBA" id="ARBA00022475"/>
    </source>
</evidence>
<evidence type="ECO:0000256" key="2">
    <source>
        <dbReference type="ARBA" id="ARBA00005417"/>
    </source>
</evidence>
<evidence type="ECO:0000256" key="5">
    <source>
        <dbReference type="ARBA" id="ARBA00022741"/>
    </source>
</evidence>
<evidence type="ECO:0000256" key="7">
    <source>
        <dbReference type="ARBA" id="ARBA00022967"/>
    </source>
</evidence>
<dbReference type="Proteomes" id="UP001595882">
    <property type="component" value="Unassembled WGS sequence"/>
</dbReference>
<keyword evidence="4" id="KW-1003">Cell membrane</keyword>
<gene>
    <name evidence="10" type="ORF">ACFOY7_18075</name>
</gene>
<organism evidence="10 11">
    <name type="scientific">Gracilibacillus xinjiangensis</name>
    <dbReference type="NCBI Taxonomy" id="1193282"/>
    <lineage>
        <taxon>Bacteria</taxon>
        <taxon>Bacillati</taxon>
        <taxon>Bacillota</taxon>
        <taxon>Bacilli</taxon>
        <taxon>Bacillales</taxon>
        <taxon>Bacillaceae</taxon>
        <taxon>Gracilibacillus</taxon>
    </lineage>
</organism>
<dbReference type="EMBL" id="JBHSDT010000009">
    <property type="protein sequence ID" value="MFC4404981.1"/>
    <property type="molecule type" value="Genomic_DNA"/>
</dbReference>
<dbReference type="PANTHER" id="PTHR43553:SF24">
    <property type="entry name" value="ENERGY-COUPLING FACTOR TRANSPORTER ATP-BINDING PROTEIN ECFA1"/>
    <property type="match status" value="1"/>
</dbReference>
<keyword evidence="8" id="KW-0472">Membrane</keyword>
<dbReference type="InterPro" id="IPR015856">
    <property type="entry name" value="ABC_transpr_CbiO/EcfA_su"/>
</dbReference>
<evidence type="ECO:0000256" key="6">
    <source>
        <dbReference type="ARBA" id="ARBA00022840"/>
    </source>
</evidence>
<comment type="caution">
    <text evidence="10">The sequence shown here is derived from an EMBL/GenBank/DDBJ whole genome shotgun (WGS) entry which is preliminary data.</text>
</comment>
<evidence type="ECO:0000313" key="11">
    <source>
        <dbReference type="Proteomes" id="UP001595882"/>
    </source>
</evidence>
<dbReference type="InterPro" id="IPR003439">
    <property type="entry name" value="ABC_transporter-like_ATP-bd"/>
</dbReference>
<dbReference type="InterPro" id="IPR050095">
    <property type="entry name" value="ECF_ABC_transporter_ATP-bd"/>
</dbReference>
<evidence type="ECO:0000256" key="3">
    <source>
        <dbReference type="ARBA" id="ARBA00022448"/>
    </source>
</evidence>
<evidence type="ECO:0000256" key="8">
    <source>
        <dbReference type="ARBA" id="ARBA00023136"/>
    </source>
</evidence>
<dbReference type="CDD" id="cd03225">
    <property type="entry name" value="ABC_cobalt_CbiO_domain1"/>
    <property type="match status" value="1"/>
</dbReference>
<comment type="subcellular location">
    <subcellularLocation>
        <location evidence="1">Cell membrane</location>
        <topology evidence="1">Peripheral membrane protein</topology>
    </subcellularLocation>
</comment>
<evidence type="ECO:0000256" key="1">
    <source>
        <dbReference type="ARBA" id="ARBA00004202"/>
    </source>
</evidence>
<dbReference type="SMART" id="SM00382">
    <property type="entry name" value="AAA"/>
    <property type="match status" value="1"/>
</dbReference>
<keyword evidence="7" id="KW-1278">Translocase</keyword>
<reference evidence="11" key="1">
    <citation type="journal article" date="2019" name="Int. J. Syst. Evol. Microbiol.">
        <title>The Global Catalogue of Microorganisms (GCM) 10K type strain sequencing project: providing services to taxonomists for standard genome sequencing and annotation.</title>
        <authorList>
            <consortium name="The Broad Institute Genomics Platform"/>
            <consortium name="The Broad Institute Genome Sequencing Center for Infectious Disease"/>
            <person name="Wu L."/>
            <person name="Ma J."/>
        </authorList>
    </citation>
    <scope>NUCLEOTIDE SEQUENCE [LARGE SCALE GENOMIC DNA]</scope>
    <source>
        <strain evidence="11">CCUG 37865</strain>
    </source>
</reference>
<evidence type="ECO:0000259" key="9">
    <source>
        <dbReference type="PROSITE" id="PS50893"/>
    </source>
</evidence>
<feature type="domain" description="ABC transporter" evidence="9">
    <location>
        <begin position="4"/>
        <end position="238"/>
    </location>
</feature>
<proteinExistence type="inferred from homology"/>
<dbReference type="Pfam" id="PF00005">
    <property type="entry name" value="ABC_tran"/>
    <property type="match status" value="1"/>
</dbReference>
<dbReference type="PANTHER" id="PTHR43553">
    <property type="entry name" value="HEAVY METAL TRANSPORTER"/>
    <property type="match status" value="1"/>
</dbReference>
<dbReference type="InterPro" id="IPR027417">
    <property type="entry name" value="P-loop_NTPase"/>
</dbReference>
<dbReference type="NCBIfam" id="NF010167">
    <property type="entry name" value="PRK13648.1"/>
    <property type="match status" value="1"/>
</dbReference>
<keyword evidence="3" id="KW-0813">Transport</keyword>
<dbReference type="InterPro" id="IPR003593">
    <property type="entry name" value="AAA+_ATPase"/>
</dbReference>
<dbReference type="InterPro" id="IPR017871">
    <property type="entry name" value="ABC_transporter-like_CS"/>
</dbReference>
<dbReference type="InterPro" id="IPR030947">
    <property type="entry name" value="EcfA_1"/>
</dbReference>
<dbReference type="SUPFAM" id="SSF52540">
    <property type="entry name" value="P-loop containing nucleoside triphosphate hydrolases"/>
    <property type="match status" value="1"/>
</dbReference>
<keyword evidence="11" id="KW-1185">Reference proteome</keyword>
<name>A0ABV8X3C4_9BACI</name>
<dbReference type="NCBIfam" id="TIGR04520">
    <property type="entry name" value="ECF_ATPase_1"/>
    <property type="match status" value="1"/>
</dbReference>
<dbReference type="Gene3D" id="3.40.50.300">
    <property type="entry name" value="P-loop containing nucleotide triphosphate hydrolases"/>
    <property type="match status" value="1"/>
</dbReference>
<dbReference type="RefSeq" id="WP_390254219.1">
    <property type="nucleotide sequence ID" value="NZ_JBHSDT010000009.1"/>
</dbReference>
<dbReference type="PROSITE" id="PS00211">
    <property type="entry name" value="ABC_TRANSPORTER_1"/>
    <property type="match status" value="1"/>
</dbReference>
<keyword evidence="5" id="KW-0547">Nucleotide-binding</keyword>
<comment type="similarity">
    <text evidence="2">Belongs to the ABC transporter superfamily.</text>
</comment>